<dbReference type="EMBL" id="CP003947">
    <property type="protein sequence ID" value="AFZ52567.1"/>
    <property type="molecule type" value="Genomic_DNA"/>
</dbReference>
<keyword evidence="1" id="KW-1133">Transmembrane helix</keyword>
<feature type="transmembrane region" description="Helical" evidence="1">
    <location>
        <begin position="139"/>
        <end position="158"/>
    </location>
</feature>
<keyword evidence="3" id="KW-1185">Reference proteome</keyword>
<evidence type="ECO:0000313" key="2">
    <source>
        <dbReference type="EMBL" id="AFZ52567.1"/>
    </source>
</evidence>
<evidence type="ECO:0000256" key="1">
    <source>
        <dbReference type="SAM" id="Phobius"/>
    </source>
</evidence>
<keyword evidence="1" id="KW-0812">Transmembrane</keyword>
<name>K9Z1F8_CYAAP</name>
<feature type="transmembrane region" description="Helical" evidence="1">
    <location>
        <begin position="103"/>
        <end position="127"/>
    </location>
</feature>
<proteinExistence type="predicted"/>
<evidence type="ECO:0000313" key="3">
    <source>
        <dbReference type="Proteomes" id="UP000010480"/>
    </source>
</evidence>
<reference evidence="3" key="1">
    <citation type="journal article" date="2013" name="Proc. Natl. Acad. Sci. U.S.A.">
        <title>Improving the coverage of the cyanobacterial phylum using diversity-driven genome sequencing.</title>
        <authorList>
            <person name="Shih P.M."/>
            <person name="Wu D."/>
            <person name="Latifi A."/>
            <person name="Axen S.D."/>
            <person name="Fewer D.P."/>
            <person name="Talla E."/>
            <person name="Calteau A."/>
            <person name="Cai F."/>
            <person name="Tandeau de Marsac N."/>
            <person name="Rippka R."/>
            <person name="Herdman M."/>
            <person name="Sivonen K."/>
            <person name="Coursin T."/>
            <person name="Laurent T."/>
            <person name="Goodwin L."/>
            <person name="Nolan M."/>
            <person name="Davenport K.W."/>
            <person name="Han C.S."/>
            <person name="Rubin E.M."/>
            <person name="Eisen J.A."/>
            <person name="Woyke T."/>
            <person name="Gugger M."/>
            <person name="Kerfeld C.A."/>
        </authorList>
    </citation>
    <scope>NUCLEOTIDE SEQUENCE [LARGE SCALE GENOMIC DNA]</scope>
    <source>
        <strain evidence="3">PCC 10605</strain>
    </source>
</reference>
<accession>K9Z1F8</accession>
<dbReference type="HOGENOM" id="CLU_1388236_0_0_3"/>
<dbReference type="KEGG" id="can:Cyan10605_0423"/>
<dbReference type="AlphaFoldDB" id="K9Z1F8"/>
<protein>
    <submittedName>
        <fullName evidence="2">Uncharacterized protein</fullName>
    </submittedName>
</protein>
<dbReference type="STRING" id="755178.Cyan10605_0423"/>
<dbReference type="RefSeq" id="WP_015218298.1">
    <property type="nucleotide sequence ID" value="NC_019776.1"/>
</dbReference>
<sequence length="196" mass="23156">MLKITQDIQDWNKQFEIVWQPFANKIIYIFSSEYPQKLKLIKSNEDLNNYIHDIVKFYLKMWQDEKEDQGIWLEILMREYPIIAQDFVDSLNQMEINIPSQPVFLWSIKEIGAIASAMLIGIIILLWGQNMSNFNIDLITLRQGIISVGFIYTVFSVVKKIREKRIEDETNNLIKKLTSQIEIYHEKLGAIIRTIN</sequence>
<keyword evidence="1" id="KW-0472">Membrane</keyword>
<gene>
    <name evidence="2" type="ordered locus">Cyan10605_0423</name>
</gene>
<organism evidence="2 3">
    <name type="scientific">Cyanobacterium aponinum (strain PCC 10605)</name>
    <dbReference type="NCBI Taxonomy" id="755178"/>
    <lineage>
        <taxon>Bacteria</taxon>
        <taxon>Bacillati</taxon>
        <taxon>Cyanobacteriota</taxon>
        <taxon>Cyanophyceae</taxon>
        <taxon>Oscillatoriophycideae</taxon>
        <taxon>Chroococcales</taxon>
        <taxon>Geminocystaceae</taxon>
        <taxon>Cyanobacterium</taxon>
    </lineage>
</organism>
<dbReference type="PATRIC" id="fig|755178.3.peg.446"/>
<dbReference type="Proteomes" id="UP000010480">
    <property type="component" value="Chromosome"/>
</dbReference>